<dbReference type="Pfam" id="PF07509">
    <property type="entry name" value="DUF1523"/>
    <property type="match status" value="1"/>
</dbReference>
<organism evidence="3 4">
    <name type="scientific">Paracoccus jeotgali</name>
    <dbReference type="NCBI Taxonomy" id="2065379"/>
    <lineage>
        <taxon>Bacteria</taxon>
        <taxon>Pseudomonadati</taxon>
        <taxon>Pseudomonadota</taxon>
        <taxon>Alphaproteobacteria</taxon>
        <taxon>Rhodobacterales</taxon>
        <taxon>Paracoccaceae</taxon>
        <taxon>Paracoccus</taxon>
    </lineage>
</organism>
<sequence>MHYVKVALGVILGVAVFLFLDYALPSKNTVRVSNTLNRLTEIGANSIFYASEKTGTIENSSGQRDVRFVETVRPNGKVFVYRNEDTGLIWPPYFKYDSSNLHAEMTNLRSTSADPQWVSITSYGWRIPLFSIYPNAISVRPVAGPDVHPLNWPAALVLTILGLLLALIWRMWNQFRERSLLPFRRRFGGRRSREAAPVPPPASPPAAAREPAPAPPPPQPAPQPAPQPGFTGWLDTWKRSTRP</sequence>
<keyword evidence="4" id="KW-1185">Reference proteome</keyword>
<keyword evidence="2" id="KW-0812">Transmembrane</keyword>
<feature type="compositionally biased region" description="Pro residues" evidence="1">
    <location>
        <begin position="212"/>
        <end position="227"/>
    </location>
</feature>
<dbReference type="RefSeq" id="WP_101499506.1">
    <property type="nucleotide sequence ID" value="NZ_CP025583.1"/>
</dbReference>
<evidence type="ECO:0000313" key="3">
    <source>
        <dbReference type="EMBL" id="AUM74158.1"/>
    </source>
</evidence>
<keyword evidence="2" id="KW-1133">Transmembrane helix</keyword>
<evidence type="ECO:0000256" key="2">
    <source>
        <dbReference type="SAM" id="Phobius"/>
    </source>
</evidence>
<evidence type="ECO:0000256" key="1">
    <source>
        <dbReference type="SAM" id="MobiDB-lite"/>
    </source>
</evidence>
<dbReference type="Proteomes" id="UP000234882">
    <property type="component" value="Chromosome"/>
</dbReference>
<accession>A0A2K9MET5</accession>
<feature type="transmembrane region" description="Helical" evidence="2">
    <location>
        <begin position="150"/>
        <end position="169"/>
    </location>
</feature>
<dbReference type="KEGG" id="paru:CYR75_07650"/>
<keyword evidence="2" id="KW-0472">Membrane</keyword>
<dbReference type="OrthoDB" id="5354324at2"/>
<feature type="region of interest" description="Disordered" evidence="1">
    <location>
        <begin position="191"/>
        <end position="243"/>
    </location>
</feature>
<gene>
    <name evidence="3" type="ORF">CYR75_07650</name>
</gene>
<name>A0A2K9MET5_9RHOB</name>
<protein>
    <submittedName>
        <fullName evidence="3">DUF1523 domain-containing protein</fullName>
    </submittedName>
</protein>
<evidence type="ECO:0000313" key="4">
    <source>
        <dbReference type="Proteomes" id="UP000234882"/>
    </source>
</evidence>
<proteinExistence type="predicted"/>
<dbReference type="EMBL" id="CP025583">
    <property type="protein sequence ID" value="AUM74158.1"/>
    <property type="molecule type" value="Genomic_DNA"/>
</dbReference>
<reference evidence="4" key="1">
    <citation type="submission" date="2017-12" db="EMBL/GenBank/DDBJ databases">
        <title>Genomic analysis of Paracoccus sp. CBA4604.</title>
        <authorList>
            <person name="Roh S.W."/>
            <person name="Kim J.Y."/>
            <person name="Kim J.S."/>
        </authorList>
    </citation>
    <scope>NUCLEOTIDE SEQUENCE [LARGE SCALE GENOMIC DNA]</scope>
    <source>
        <strain evidence="4">CBA4604</strain>
    </source>
</reference>
<dbReference type="InterPro" id="IPR011088">
    <property type="entry name" value="Phage_phiNM3_A0EWY4"/>
</dbReference>
<dbReference type="AlphaFoldDB" id="A0A2K9MET5"/>